<accession>A0ACC1L1C0</accession>
<name>A0ACC1L1C0_9FUNG</name>
<keyword evidence="1" id="KW-0560">Oxidoreductase</keyword>
<evidence type="ECO:0000313" key="1">
    <source>
        <dbReference type="EMBL" id="KAJ2798844.1"/>
    </source>
</evidence>
<dbReference type="EMBL" id="JANBUP010002826">
    <property type="protein sequence ID" value="KAJ2798844.1"/>
    <property type="molecule type" value="Genomic_DNA"/>
</dbReference>
<comment type="caution">
    <text evidence="1">The sequence shown here is derived from an EMBL/GenBank/DDBJ whole genome shotgun (WGS) entry which is preliminary data.</text>
</comment>
<dbReference type="EC" id="1.13.11.52" evidence="1"/>
<organism evidence="1 2">
    <name type="scientific">Coemansia furcata</name>
    <dbReference type="NCBI Taxonomy" id="417177"/>
    <lineage>
        <taxon>Eukaryota</taxon>
        <taxon>Fungi</taxon>
        <taxon>Fungi incertae sedis</taxon>
        <taxon>Zoopagomycota</taxon>
        <taxon>Kickxellomycotina</taxon>
        <taxon>Kickxellomycetes</taxon>
        <taxon>Kickxellales</taxon>
        <taxon>Kickxellaceae</taxon>
        <taxon>Coemansia</taxon>
    </lineage>
</organism>
<keyword evidence="2" id="KW-1185">Reference proteome</keyword>
<evidence type="ECO:0000313" key="2">
    <source>
        <dbReference type="Proteomes" id="UP001140096"/>
    </source>
</evidence>
<protein>
    <submittedName>
        <fullName evidence="1">Tryptophan 2,3- dioxygenase</fullName>
        <ecNumber evidence="1">1.13.11.52</ecNumber>
    </submittedName>
</protein>
<keyword evidence="1" id="KW-0223">Dioxygenase</keyword>
<gene>
    <name evidence="1" type="primary">BNA2_2</name>
    <name evidence="1" type="ORF">H4S07_005591</name>
</gene>
<sequence length="166" mass="17305">MGDAADPRVALRHAYNGCVDLLKAFRDKHIMIVTRYIITQAKNGPSIIVRPASPVSSHYIPRAEQSQALTQALAHPPCGGRLGGDSLPADPTMYPQTNTGASHVAPKGAGAGCPAAAASTGTSTSPLAKGRLARKIDDNSVVRGTGGTDAIQFLKQVRNETAHTKL</sequence>
<proteinExistence type="predicted"/>
<dbReference type="Proteomes" id="UP001140096">
    <property type="component" value="Unassembled WGS sequence"/>
</dbReference>
<reference evidence="1" key="1">
    <citation type="submission" date="2022-07" db="EMBL/GenBank/DDBJ databases">
        <title>Phylogenomic reconstructions and comparative analyses of Kickxellomycotina fungi.</title>
        <authorList>
            <person name="Reynolds N.K."/>
            <person name="Stajich J.E."/>
            <person name="Barry K."/>
            <person name="Grigoriev I.V."/>
            <person name="Crous P."/>
            <person name="Smith M.E."/>
        </authorList>
    </citation>
    <scope>NUCLEOTIDE SEQUENCE</scope>
    <source>
        <strain evidence="1">CBS 102833</strain>
    </source>
</reference>